<accession>A0AA86VF46</accession>
<evidence type="ECO:0000256" key="5">
    <source>
        <dbReference type="SAM" id="MobiDB-lite"/>
    </source>
</evidence>
<organism evidence="8 9">
    <name type="scientific">Sphenostylis stenocarpa</name>
    <dbReference type="NCBI Taxonomy" id="92480"/>
    <lineage>
        <taxon>Eukaryota</taxon>
        <taxon>Viridiplantae</taxon>
        <taxon>Streptophyta</taxon>
        <taxon>Embryophyta</taxon>
        <taxon>Tracheophyta</taxon>
        <taxon>Spermatophyta</taxon>
        <taxon>Magnoliopsida</taxon>
        <taxon>eudicotyledons</taxon>
        <taxon>Gunneridae</taxon>
        <taxon>Pentapetalae</taxon>
        <taxon>rosids</taxon>
        <taxon>fabids</taxon>
        <taxon>Fabales</taxon>
        <taxon>Fabaceae</taxon>
        <taxon>Papilionoideae</taxon>
        <taxon>50 kb inversion clade</taxon>
        <taxon>NPAAA clade</taxon>
        <taxon>indigoferoid/millettioid clade</taxon>
        <taxon>Phaseoleae</taxon>
        <taxon>Sphenostylis</taxon>
    </lineage>
</organism>
<dbReference type="InterPro" id="IPR027370">
    <property type="entry name" value="Znf-RING_euk"/>
</dbReference>
<dbReference type="FunFam" id="1.10.510.10:FF:000486">
    <property type="entry name" value="E3 ubiquitin-protein ligase KEG"/>
    <property type="match status" value="1"/>
</dbReference>
<dbReference type="GO" id="GO:0004842">
    <property type="term" value="F:ubiquitin-protein transferase activity"/>
    <property type="evidence" value="ECO:0007669"/>
    <property type="project" value="InterPro"/>
</dbReference>
<feature type="region of interest" description="Disordered" evidence="5">
    <location>
        <begin position="99"/>
        <end position="133"/>
    </location>
</feature>
<dbReference type="PROSITE" id="PS50011">
    <property type="entry name" value="PROTEIN_KINASE_DOM"/>
    <property type="match status" value="1"/>
</dbReference>
<dbReference type="GO" id="GO:0006952">
    <property type="term" value="P:defense response"/>
    <property type="evidence" value="ECO:0007669"/>
    <property type="project" value="InterPro"/>
</dbReference>
<dbReference type="SMART" id="SM00184">
    <property type="entry name" value="RING"/>
    <property type="match status" value="1"/>
</dbReference>
<dbReference type="InterPro" id="IPR000719">
    <property type="entry name" value="Prot_kinase_dom"/>
</dbReference>
<dbReference type="InterPro" id="IPR017907">
    <property type="entry name" value="Znf_RING_CS"/>
</dbReference>
<dbReference type="Gene3D" id="1.10.510.10">
    <property type="entry name" value="Transferase(Phosphotransferase) domain 1"/>
    <property type="match status" value="1"/>
</dbReference>
<dbReference type="GO" id="GO:0008270">
    <property type="term" value="F:zinc ion binding"/>
    <property type="evidence" value="ECO:0007669"/>
    <property type="project" value="UniProtKB-KW"/>
</dbReference>
<dbReference type="PROSITE" id="PS00518">
    <property type="entry name" value="ZF_RING_1"/>
    <property type="match status" value="1"/>
</dbReference>
<proteinExistence type="predicted"/>
<evidence type="ECO:0000259" key="7">
    <source>
        <dbReference type="PROSITE" id="PS50089"/>
    </source>
</evidence>
<dbReference type="Gramene" id="rna-AYBTSS11_LOCUS18009">
    <property type="protein sequence ID" value="CAJ1958955.1"/>
    <property type="gene ID" value="gene-AYBTSS11_LOCUS18009"/>
</dbReference>
<dbReference type="GO" id="GO:0005524">
    <property type="term" value="F:ATP binding"/>
    <property type="evidence" value="ECO:0007669"/>
    <property type="project" value="InterPro"/>
</dbReference>
<gene>
    <name evidence="8" type="ORF">AYBTSS11_LOCUS18009</name>
</gene>
<sequence length="506" mass="55073">MKIPCCSVCQTRYNEEERVPLLLQCGHGFCRECLSIMFAESSDATLACPRCRHVSTVGNSVQALRKNYAVLALLNSTTAAANGGGGAGGGANFDCDCTDDEEDEDGRGEVDEEDEKRRRNSRESQASSSGECEPVIEVGGAHQDLKLVRRIGEGRRAGVEMWMAVIGGGSGGEGGRRCRHSVAVKKVSVVEGMDLDWVQGKLEDLRRASMWCRNVCTFHGTMRLEDSLCLVMDKCYGSVQSEMQRNEGRLTLEQVLRYGADIARGVVELHAAGVVCMNLKPSNLLLDANGHAVVSDYGLATILKKPSCWKARPECDSLKIHSCMECIMLSPHYTAPEAWEPVKKLNLFWDDGIGISSESDAWSFGCTLVEMCTGSIPWAGLSAEEIYRAAVKAKKLPPQYASVVGGGIPRELWKMIGECLQFKPSKRPTFSAMLAIFLRHLQEIPRSPPASPDNGLDSKGSVSTVMEPSPVPELEVPQENPNHLHRLVSEGDTTGVRLVGVTALLV</sequence>
<dbReference type="PROSITE" id="PS50089">
    <property type="entry name" value="ZF_RING_2"/>
    <property type="match status" value="1"/>
</dbReference>
<dbReference type="GO" id="GO:0005769">
    <property type="term" value="C:early endosome"/>
    <property type="evidence" value="ECO:0007669"/>
    <property type="project" value="TreeGrafter"/>
</dbReference>
<dbReference type="SUPFAM" id="SSF57850">
    <property type="entry name" value="RING/U-box"/>
    <property type="match status" value="1"/>
</dbReference>
<feature type="domain" description="Protein kinase" evidence="6">
    <location>
        <begin position="145"/>
        <end position="438"/>
    </location>
</feature>
<dbReference type="Pfam" id="PF13445">
    <property type="entry name" value="zf-RING_UBOX"/>
    <property type="match status" value="1"/>
</dbReference>
<dbReference type="PANTHER" id="PTHR46960">
    <property type="entry name" value="E3 UBIQUITIN-PROTEIN LIGASE KEG"/>
    <property type="match status" value="1"/>
</dbReference>
<dbReference type="AlphaFoldDB" id="A0AA86VF46"/>
<feature type="compositionally biased region" description="Acidic residues" evidence="5">
    <location>
        <begin position="99"/>
        <end position="114"/>
    </location>
</feature>
<dbReference type="PANTHER" id="PTHR46960:SF1">
    <property type="entry name" value="E3 UBIQUITIN-PROTEIN LIGASE KEG"/>
    <property type="match status" value="1"/>
</dbReference>
<feature type="domain" description="RING-type" evidence="7">
    <location>
        <begin position="6"/>
        <end position="52"/>
    </location>
</feature>
<dbReference type="InterPro" id="IPR011009">
    <property type="entry name" value="Kinase-like_dom_sf"/>
</dbReference>
<dbReference type="InterPro" id="IPR013083">
    <property type="entry name" value="Znf_RING/FYVE/PHD"/>
</dbReference>
<reference evidence="8" key="1">
    <citation type="submission" date="2023-10" db="EMBL/GenBank/DDBJ databases">
        <authorList>
            <person name="Domelevo Entfellner J.-B."/>
        </authorList>
    </citation>
    <scope>NUCLEOTIDE SEQUENCE</scope>
</reference>
<dbReference type="Gene3D" id="3.30.40.10">
    <property type="entry name" value="Zinc/RING finger domain, C3HC4 (zinc finger)"/>
    <property type="match status" value="1"/>
</dbReference>
<keyword evidence="9" id="KW-1185">Reference proteome</keyword>
<keyword evidence="3" id="KW-0862">Zinc</keyword>
<evidence type="ECO:0000256" key="4">
    <source>
        <dbReference type="PROSITE-ProRule" id="PRU00175"/>
    </source>
</evidence>
<dbReference type="EMBL" id="OY731402">
    <property type="protein sequence ID" value="CAJ1958955.1"/>
    <property type="molecule type" value="Genomic_DNA"/>
</dbReference>
<evidence type="ECO:0000313" key="8">
    <source>
        <dbReference type="EMBL" id="CAJ1958955.1"/>
    </source>
</evidence>
<feature type="region of interest" description="Disordered" evidence="5">
    <location>
        <begin position="446"/>
        <end position="480"/>
    </location>
</feature>
<evidence type="ECO:0008006" key="10">
    <source>
        <dbReference type="Google" id="ProtNLM"/>
    </source>
</evidence>
<evidence type="ECO:0000313" key="9">
    <source>
        <dbReference type="Proteomes" id="UP001189624"/>
    </source>
</evidence>
<evidence type="ECO:0000259" key="6">
    <source>
        <dbReference type="PROSITE" id="PS50011"/>
    </source>
</evidence>
<keyword evidence="2 4" id="KW-0863">Zinc-finger</keyword>
<dbReference type="Pfam" id="PF00069">
    <property type="entry name" value="Pkinase"/>
    <property type="match status" value="1"/>
</dbReference>
<dbReference type="CDD" id="cd23140">
    <property type="entry name" value="RING-HC_KEG-like"/>
    <property type="match status" value="1"/>
</dbReference>
<dbReference type="GO" id="GO:0004672">
    <property type="term" value="F:protein kinase activity"/>
    <property type="evidence" value="ECO:0007669"/>
    <property type="project" value="InterPro"/>
</dbReference>
<protein>
    <recommendedName>
        <fullName evidence="10">Protein kinase domain-containing protein</fullName>
    </recommendedName>
</protein>
<dbReference type="GO" id="GO:0016567">
    <property type="term" value="P:protein ubiquitination"/>
    <property type="evidence" value="ECO:0007669"/>
    <property type="project" value="InterPro"/>
</dbReference>
<dbReference type="SUPFAM" id="SSF56112">
    <property type="entry name" value="Protein kinase-like (PK-like)"/>
    <property type="match status" value="1"/>
</dbReference>
<dbReference type="InterPro" id="IPR001841">
    <property type="entry name" value="Znf_RING"/>
</dbReference>
<name>A0AA86VF46_9FABA</name>
<evidence type="ECO:0000256" key="2">
    <source>
        <dbReference type="ARBA" id="ARBA00022771"/>
    </source>
</evidence>
<dbReference type="InterPro" id="IPR044584">
    <property type="entry name" value="KEG"/>
</dbReference>
<dbReference type="GO" id="GO:0045324">
    <property type="term" value="P:late endosome to vacuole transport"/>
    <property type="evidence" value="ECO:0007669"/>
    <property type="project" value="TreeGrafter"/>
</dbReference>
<dbReference type="Proteomes" id="UP001189624">
    <property type="component" value="Chromosome 5"/>
</dbReference>
<keyword evidence="1" id="KW-0479">Metal-binding</keyword>
<dbReference type="GO" id="GO:0005802">
    <property type="term" value="C:trans-Golgi network"/>
    <property type="evidence" value="ECO:0007669"/>
    <property type="project" value="TreeGrafter"/>
</dbReference>
<evidence type="ECO:0000256" key="1">
    <source>
        <dbReference type="ARBA" id="ARBA00022723"/>
    </source>
</evidence>
<evidence type="ECO:0000256" key="3">
    <source>
        <dbReference type="ARBA" id="ARBA00022833"/>
    </source>
</evidence>
<dbReference type="GO" id="GO:0009788">
    <property type="term" value="P:negative regulation of abscisic acid-activated signaling pathway"/>
    <property type="evidence" value="ECO:0007669"/>
    <property type="project" value="TreeGrafter"/>
</dbReference>
<dbReference type="GO" id="GO:0009738">
    <property type="term" value="P:abscisic acid-activated signaling pathway"/>
    <property type="evidence" value="ECO:0007669"/>
    <property type="project" value="InterPro"/>
</dbReference>